<accession>A0AAD4LKD7</accession>
<feature type="region of interest" description="Disordered" evidence="1">
    <location>
        <begin position="122"/>
        <end position="144"/>
    </location>
</feature>
<protein>
    <submittedName>
        <fullName evidence="2">Uncharacterized protein</fullName>
    </submittedName>
</protein>
<comment type="caution">
    <text evidence="2">The sequence shown here is derived from an EMBL/GenBank/DDBJ whole genome shotgun (WGS) entry which is preliminary data.</text>
</comment>
<name>A0AAD4LKD7_9AGAM</name>
<sequence>MPPAPEKVLHEDAPNFLCRISVSVGRRKGTMALNRGLELSYNRSCGIVQLAAANQPAHGKSYPGSQSLDKIKSRTRLRFRISPSQNPPILVGFRERNAHRAREAQPEAHERISSQATWAQPRANGGVPQIRGGSRVSEGGRGTQDKLGQFERERHTCNDDDTGPLAIFDDGVRRDVRWYAFVSKATGRCTFPPTERARASSTGGSGAGNKRNGPPPGVVVAVHVGEAGQPEKTSGVSGCGGCARSSEYSRLDGTRPGTGLPVPERRSISPCHERKIYGDICVDFRELLTAGASAGHGAKVGEKHGNGNWRVRVRR</sequence>
<proteinExistence type="predicted"/>
<evidence type="ECO:0000313" key="3">
    <source>
        <dbReference type="Proteomes" id="UP001201163"/>
    </source>
</evidence>
<evidence type="ECO:0000256" key="1">
    <source>
        <dbReference type="SAM" id="MobiDB-lite"/>
    </source>
</evidence>
<keyword evidence="3" id="KW-1185">Reference proteome</keyword>
<gene>
    <name evidence="2" type="ORF">EDB92DRAFT_1815189</name>
</gene>
<dbReference type="AlphaFoldDB" id="A0AAD4LKD7"/>
<dbReference type="Proteomes" id="UP001201163">
    <property type="component" value="Unassembled WGS sequence"/>
</dbReference>
<reference evidence="2" key="1">
    <citation type="submission" date="2022-01" db="EMBL/GenBank/DDBJ databases">
        <title>Comparative genomics reveals a dynamic genome evolution in the ectomycorrhizal milk-cap (Lactarius) mushrooms.</title>
        <authorList>
            <consortium name="DOE Joint Genome Institute"/>
            <person name="Lebreton A."/>
            <person name="Tang N."/>
            <person name="Kuo A."/>
            <person name="LaButti K."/>
            <person name="Drula E."/>
            <person name="Barry K."/>
            <person name="Clum A."/>
            <person name="Lipzen A."/>
            <person name="Mousain D."/>
            <person name="Ng V."/>
            <person name="Wang R."/>
            <person name="Wang X."/>
            <person name="Dai Y."/>
            <person name="Henrissat B."/>
            <person name="Grigoriev I.V."/>
            <person name="Guerin-Laguette A."/>
            <person name="Yu F."/>
            <person name="Martin F.M."/>
        </authorList>
    </citation>
    <scope>NUCLEOTIDE SEQUENCE</scope>
    <source>
        <strain evidence="2">QP</strain>
    </source>
</reference>
<feature type="region of interest" description="Disordered" evidence="1">
    <location>
        <begin position="192"/>
        <end position="215"/>
    </location>
</feature>
<evidence type="ECO:0000313" key="2">
    <source>
        <dbReference type="EMBL" id="KAH8994261.1"/>
    </source>
</evidence>
<organism evidence="2 3">
    <name type="scientific">Lactarius akahatsu</name>
    <dbReference type="NCBI Taxonomy" id="416441"/>
    <lineage>
        <taxon>Eukaryota</taxon>
        <taxon>Fungi</taxon>
        <taxon>Dikarya</taxon>
        <taxon>Basidiomycota</taxon>
        <taxon>Agaricomycotina</taxon>
        <taxon>Agaricomycetes</taxon>
        <taxon>Russulales</taxon>
        <taxon>Russulaceae</taxon>
        <taxon>Lactarius</taxon>
    </lineage>
</organism>
<dbReference type="EMBL" id="JAKELL010000015">
    <property type="protein sequence ID" value="KAH8994261.1"/>
    <property type="molecule type" value="Genomic_DNA"/>
</dbReference>